<keyword evidence="2" id="KW-1185">Reference proteome</keyword>
<dbReference type="InterPro" id="IPR025372">
    <property type="entry name" value="DUF4362"/>
</dbReference>
<proteinExistence type="predicted"/>
<evidence type="ECO:0000313" key="2">
    <source>
        <dbReference type="Proteomes" id="UP000616779"/>
    </source>
</evidence>
<gene>
    <name evidence="1" type="ORF">GC098_02335</name>
</gene>
<dbReference type="RefSeq" id="WP_171640621.1">
    <property type="nucleotide sequence ID" value="NZ_WHOA01000012.1"/>
</dbReference>
<dbReference type="Proteomes" id="UP000616779">
    <property type="component" value="Unassembled WGS sequence"/>
</dbReference>
<protein>
    <submittedName>
        <fullName evidence="1">DUF4362 domain-containing protein</fullName>
    </submittedName>
</protein>
<sequence length="133" mass="15271">MWRNIIGITLFIFTLVGCQPSDRSDIEEVVNTHGNIKNLEGLKAFVEKVNNQQESEINYVRYGIEGQRGVMTLTSNGDKIKVSHYVDKEFIEEYYCKNLITVTEEDVEKYILSQCTGDYVGDFELLSISNKDM</sequence>
<comment type="caution">
    <text evidence="1">The sequence shown here is derived from an EMBL/GenBank/DDBJ whole genome shotgun (WGS) entry which is preliminary data.</text>
</comment>
<organism evidence="1 2">
    <name type="scientific">Paenibacillus phytorum</name>
    <dbReference type="NCBI Taxonomy" id="2654977"/>
    <lineage>
        <taxon>Bacteria</taxon>
        <taxon>Bacillati</taxon>
        <taxon>Bacillota</taxon>
        <taxon>Bacilli</taxon>
        <taxon>Bacillales</taxon>
        <taxon>Paenibacillaceae</taxon>
        <taxon>Paenibacillus</taxon>
    </lineage>
</organism>
<dbReference type="Pfam" id="PF14275">
    <property type="entry name" value="DUF4362"/>
    <property type="match status" value="1"/>
</dbReference>
<dbReference type="PROSITE" id="PS51257">
    <property type="entry name" value="PROKAR_LIPOPROTEIN"/>
    <property type="match status" value="1"/>
</dbReference>
<accession>A0ABX1XP17</accession>
<dbReference type="EMBL" id="WHOA01000012">
    <property type="protein sequence ID" value="NOU70285.1"/>
    <property type="molecule type" value="Genomic_DNA"/>
</dbReference>
<name>A0ABX1XP17_9BACL</name>
<reference evidence="1 2" key="1">
    <citation type="submission" date="2019-10" db="EMBL/GenBank/DDBJ databases">
        <title>Description of Paenibacillus terrestris sp. nov.</title>
        <authorList>
            <person name="Carlier A."/>
            <person name="Qi S."/>
        </authorList>
    </citation>
    <scope>NUCLEOTIDE SEQUENCE [LARGE SCALE GENOMIC DNA]</scope>
    <source>
        <strain evidence="1 2">LMG 31458</strain>
    </source>
</reference>
<evidence type="ECO:0000313" key="1">
    <source>
        <dbReference type="EMBL" id="NOU70285.1"/>
    </source>
</evidence>